<evidence type="ECO:0000313" key="3">
    <source>
        <dbReference type="EMBL" id="SDO72991.1"/>
    </source>
</evidence>
<dbReference type="RefSeq" id="WP_089680394.1">
    <property type="nucleotide sequence ID" value="NZ_FNIV01000010.1"/>
</dbReference>
<feature type="compositionally biased region" description="Polar residues" evidence="1">
    <location>
        <begin position="41"/>
        <end position="66"/>
    </location>
</feature>
<dbReference type="AlphaFoldDB" id="A0A1H0LY67"/>
<evidence type="ECO:0000256" key="1">
    <source>
        <dbReference type="SAM" id="MobiDB-lite"/>
    </source>
</evidence>
<feature type="chain" id="PRO_5011512788" description="DUF4124 domain-containing protein" evidence="2">
    <location>
        <begin position="19"/>
        <end position="173"/>
    </location>
</feature>
<gene>
    <name evidence="3" type="ORF">SAMN04487957_110148</name>
</gene>
<evidence type="ECO:0008006" key="5">
    <source>
        <dbReference type="Google" id="ProtNLM"/>
    </source>
</evidence>
<reference evidence="4" key="1">
    <citation type="submission" date="2016-10" db="EMBL/GenBank/DDBJ databases">
        <authorList>
            <person name="Varghese N."/>
            <person name="Submissions S."/>
        </authorList>
    </citation>
    <scope>NUCLEOTIDE SEQUENCE [LARGE SCALE GENOMIC DNA]</scope>
    <source>
        <strain evidence="4">CGMCC 1.6444</strain>
    </source>
</reference>
<evidence type="ECO:0000313" key="4">
    <source>
        <dbReference type="Proteomes" id="UP000199075"/>
    </source>
</evidence>
<dbReference type="Proteomes" id="UP000199075">
    <property type="component" value="Unassembled WGS sequence"/>
</dbReference>
<name>A0A1H0LY67_9GAMM</name>
<dbReference type="EMBL" id="FNIV01000010">
    <property type="protein sequence ID" value="SDO72991.1"/>
    <property type="molecule type" value="Genomic_DNA"/>
</dbReference>
<accession>A0A1H0LY67</accession>
<evidence type="ECO:0000256" key="2">
    <source>
        <dbReference type="SAM" id="SignalP"/>
    </source>
</evidence>
<organism evidence="3 4">
    <name type="scientific">Halomonas shengliensis</name>
    <dbReference type="NCBI Taxonomy" id="419597"/>
    <lineage>
        <taxon>Bacteria</taxon>
        <taxon>Pseudomonadati</taxon>
        <taxon>Pseudomonadota</taxon>
        <taxon>Gammaproteobacteria</taxon>
        <taxon>Oceanospirillales</taxon>
        <taxon>Halomonadaceae</taxon>
        <taxon>Halomonas</taxon>
    </lineage>
</organism>
<keyword evidence="2" id="KW-0732">Signal</keyword>
<dbReference type="OrthoDB" id="6160332at2"/>
<sequence length="173" mass="18681">MRIIALSLLLALPLAAGAQVKCPDGSYRQSCPGGGGQAISGGNVSTYDGPAQQSLPPLQFNSGGSQESRRYRSAGEATRSGQALEGPRSVRERADSAGLTRNQLVRARNRGNLLVGMSRKDVDHIMGPPDDVNTYVNSGRRCDNLWYRDRERGWHTRITMCGGKLTSYGADSR</sequence>
<feature type="signal peptide" evidence="2">
    <location>
        <begin position="1"/>
        <end position="18"/>
    </location>
</feature>
<protein>
    <recommendedName>
        <fullName evidence="5">DUF4124 domain-containing protein</fullName>
    </recommendedName>
</protein>
<dbReference type="STRING" id="419597.SAMN04487957_110148"/>
<keyword evidence="4" id="KW-1185">Reference proteome</keyword>
<proteinExistence type="predicted"/>
<feature type="region of interest" description="Disordered" evidence="1">
    <location>
        <begin position="41"/>
        <end position="98"/>
    </location>
</feature>